<dbReference type="InterPro" id="IPR054840">
    <property type="entry name" value="hydcarot_desat_CrtD"/>
</dbReference>
<dbReference type="Gene3D" id="3.50.50.60">
    <property type="entry name" value="FAD/NAD(P)-binding domain"/>
    <property type="match status" value="2"/>
</dbReference>
<accession>A0A554VHM5</accession>
<keyword evidence="8" id="KW-1185">Reference proteome</keyword>
<name>A0A554VHM5_9FLAO</name>
<dbReference type="SUPFAM" id="SSF51905">
    <property type="entry name" value="FAD/NAD(P)-binding domain"/>
    <property type="match status" value="1"/>
</dbReference>
<dbReference type="Pfam" id="PF01593">
    <property type="entry name" value="Amino_oxidase"/>
    <property type="match status" value="1"/>
</dbReference>
<dbReference type="PANTHER" id="PTHR43734:SF7">
    <property type="entry name" value="4,4'-DIAPONEUROSPORENE OXYGENASE"/>
    <property type="match status" value="1"/>
</dbReference>
<comment type="caution">
    <text evidence="7">The sequence shown here is derived from an EMBL/GenBank/DDBJ whole genome shotgun (WGS) entry which is preliminary data.</text>
</comment>
<dbReference type="Proteomes" id="UP000318833">
    <property type="component" value="Unassembled WGS sequence"/>
</dbReference>
<evidence type="ECO:0000313" key="8">
    <source>
        <dbReference type="Proteomes" id="UP000318833"/>
    </source>
</evidence>
<evidence type="ECO:0000313" key="7">
    <source>
        <dbReference type="EMBL" id="TSE07033.1"/>
    </source>
</evidence>
<proteinExistence type="inferred from homology"/>
<dbReference type="GO" id="GO:0016491">
    <property type="term" value="F:oxidoreductase activity"/>
    <property type="evidence" value="ECO:0007669"/>
    <property type="project" value="UniProtKB-KW"/>
</dbReference>
<dbReference type="InterPro" id="IPR002937">
    <property type="entry name" value="Amino_oxidase"/>
</dbReference>
<organism evidence="7 8">
    <name type="scientific">Aquimarina algiphila</name>
    <dbReference type="NCBI Taxonomy" id="2047982"/>
    <lineage>
        <taxon>Bacteria</taxon>
        <taxon>Pseudomonadati</taxon>
        <taxon>Bacteroidota</taxon>
        <taxon>Flavobacteriia</taxon>
        <taxon>Flavobacteriales</taxon>
        <taxon>Flavobacteriaceae</taxon>
        <taxon>Aquimarina</taxon>
    </lineage>
</organism>
<evidence type="ECO:0000256" key="4">
    <source>
        <dbReference type="ARBA" id="ARBA00023002"/>
    </source>
</evidence>
<comment type="pathway">
    <text evidence="1 5">Carotenoid biosynthesis.</text>
</comment>
<evidence type="ECO:0000256" key="1">
    <source>
        <dbReference type="ARBA" id="ARBA00004829"/>
    </source>
</evidence>
<dbReference type="NCBIfam" id="NF042421">
    <property type="entry name" value="hydcarot_desat_CrtD"/>
    <property type="match status" value="1"/>
</dbReference>
<evidence type="ECO:0000256" key="5">
    <source>
        <dbReference type="RuleBase" id="RU362075"/>
    </source>
</evidence>
<dbReference type="AlphaFoldDB" id="A0A554VHM5"/>
<protein>
    <submittedName>
        <fullName evidence="7">Phytoene desaturase</fullName>
    </submittedName>
</protein>
<dbReference type="GO" id="GO:0016117">
    <property type="term" value="P:carotenoid biosynthetic process"/>
    <property type="evidence" value="ECO:0007669"/>
    <property type="project" value="UniProtKB-KW"/>
</dbReference>
<sequence length="493" mass="56229">MNKKSALIIGSGIAGLATAVRLKNQGFDVQVFEINKTPGGKLTEISENGYRFDCGPSLFTMPQMIEELFTVSKKQRSDYFEYERKEIICNYFYEDNTRFTAFADKEKFAEKAAMTFDVDAIDIINYFEKSKKKYDLTTSLFLEKSLHKLSTYLSIDTLKAIAGISTLEINTSLHKVNTKRFKDPKLIQLFDRFATYNGSSPYRTPGIMSMIPHLEQHYGTFFPKGGMYSIARSLYRLALDLGVRFHFGEKVEQIIVKNNNVEGVLVNDKEIKADVVISNMDIVSTYSKLLPNQKPPGKILKQQRSSSALIFYWGIRRICSELDLHNIFFSNDYKKEFEFIFDKKQVTDDPTIYINISSKNECQDAPQGCENWFVMINVPGNEGQDWDNIIAKSRENITKKISRILGVDIKNLIEFEEILDPRTIESKTQSYQGSLYGSSSNNKYAAFLRHPNFSRSIRNLYFCGGSVHPGGGIPLCLLSGKIVSELIQNDNRL</sequence>
<comment type="similarity">
    <text evidence="2 5">Belongs to the carotenoid/retinoid oxidoreductase family.</text>
</comment>
<dbReference type="OrthoDB" id="9774675at2"/>
<reference evidence="7 8" key="1">
    <citation type="submission" date="2019-07" db="EMBL/GenBank/DDBJ databases">
        <title>The draft genome sequence of Aquimarina algiphila M91.</title>
        <authorList>
            <person name="Meng X."/>
        </authorList>
    </citation>
    <scope>NUCLEOTIDE SEQUENCE [LARGE SCALE GENOMIC DNA]</scope>
    <source>
        <strain evidence="7 8">M91</strain>
    </source>
</reference>
<keyword evidence="3 5" id="KW-0125">Carotenoid biosynthesis</keyword>
<evidence type="ECO:0000256" key="3">
    <source>
        <dbReference type="ARBA" id="ARBA00022746"/>
    </source>
</evidence>
<gene>
    <name evidence="7" type="primary">crtI</name>
    <name evidence="7" type="ORF">FOF46_17345</name>
</gene>
<keyword evidence="4 5" id="KW-0560">Oxidoreductase</keyword>
<dbReference type="InterPro" id="IPR014105">
    <property type="entry name" value="Carotenoid/retinoid_OxRdtase"/>
</dbReference>
<evidence type="ECO:0000256" key="2">
    <source>
        <dbReference type="ARBA" id="ARBA00006046"/>
    </source>
</evidence>
<dbReference type="InterPro" id="IPR036188">
    <property type="entry name" value="FAD/NAD-bd_sf"/>
</dbReference>
<feature type="domain" description="Amine oxidase" evidence="6">
    <location>
        <begin position="13"/>
        <end position="487"/>
    </location>
</feature>
<evidence type="ECO:0000259" key="6">
    <source>
        <dbReference type="Pfam" id="PF01593"/>
    </source>
</evidence>
<dbReference type="EMBL" id="VLNR01000038">
    <property type="protein sequence ID" value="TSE07033.1"/>
    <property type="molecule type" value="Genomic_DNA"/>
</dbReference>
<dbReference type="PANTHER" id="PTHR43734">
    <property type="entry name" value="PHYTOENE DESATURASE"/>
    <property type="match status" value="1"/>
</dbReference>
<dbReference type="NCBIfam" id="TIGR02734">
    <property type="entry name" value="crtI_fam"/>
    <property type="match status" value="1"/>
</dbReference>